<dbReference type="EMBL" id="NAJO01000015">
    <property type="protein sequence ID" value="OQO07009.1"/>
    <property type="molecule type" value="Genomic_DNA"/>
</dbReference>
<name>A0A1V8T6Q9_9PEZI</name>
<dbReference type="InParanoid" id="A0A1V8T6Q9"/>
<evidence type="ECO:0000313" key="5">
    <source>
        <dbReference type="Proteomes" id="UP000192596"/>
    </source>
</evidence>
<keyword evidence="5" id="KW-1185">Reference proteome</keyword>
<feature type="compositionally biased region" description="Basic and acidic residues" evidence="2">
    <location>
        <begin position="289"/>
        <end position="309"/>
    </location>
</feature>
<dbReference type="AlphaFoldDB" id="A0A1V8T6Q9"/>
<dbReference type="SUPFAM" id="SSF53335">
    <property type="entry name" value="S-adenosyl-L-methionine-dependent methyltransferases"/>
    <property type="match status" value="1"/>
</dbReference>
<dbReference type="InterPro" id="IPR041698">
    <property type="entry name" value="Methyltransf_25"/>
</dbReference>
<dbReference type="OrthoDB" id="3647at2759"/>
<dbReference type="InterPro" id="IPR029063">
    <property type="entry name" value="SAM-dependent_MTases_sf"/>
</dbReference>
<organism evidence="4 5">
    <name type="scientific">Cryoendolithus antarcticus</name>
    <dbReference type="NCBI Taxonomy" id="1507870"/>
    <lineage>
        <taxon>Eukaryota</taxon>
        <taxon>Fungi</taxon>
        <taxon>Dikarya</taxon>
        <taxon>Ascomycota</taxon>
        <taxon>Pezizomycotina</taxon>
        <taxon>Dothideomycetes</taxon>
        <taxon>Dothideomycetidae</taxon>
        <taxon>Cladosporiales</taxon>
        <taxon>Cladosporiaceae</taxon>
        <taxon>Cryoendolithus</taxon>
    </lineage>
</organism>
<evidence type="ECO:0000259" key="3">
    <source>
        <dbReference type="Pfam" id="PF13649"/>
    </source>
</evidence>
<dbReference type="Proteomes" id="UP000192596">
    <property type="component" value="Unassembled WGS sequence"/>
</dbReference>
<dbReference type="CDD" id="cd02440">
    <property type="entry name" value="AdoMet_MTases"/>
    <property type="match status" value="1"/>
</dbReference>
<evidence type="ECO:0000256" key="2">
    <source>
        <dbReference type="SAM" id="MobiDB-lite"/>
    </source>
</evidence>
<sequence>MASHSEANRQAFDHLASTYNSKPWQIALSTQVSDALRSRLTWLGLPTPSPGRDIKLLDYACGPGSITTALSPYVTQTLALDVSPNMVEAYNATATASGANAKASVGDLVAETVAPEFEGEEWKDFDVAVIGLGFHHFADPALAVKRLTERLKVGTGVLVIVDFLPFAPKEHQHHSHSGPDMQTTIKHHGFTSSGLESLFTSSGLEDFGFQTLPEPAKLEFADGGTPERTVFIAKGKRTPTVAGKLWRFIGGFQDVVSGQMGLKPDGTAGEWKAGFRKDGGDGSGSRMVGTKDEGTAGGMFRRDEPIGKD</sequence>
<dbReference type="PANTHER" id="PTHR43861">
    <property type="entry name" value="TRANS-ACONITATE 2-METHYLTRANSFERASE-RELATED"/>
    <property type="match status" value="1"/>
</dbReference>
<comment type="caution">
    <text evidence="4">The sequence shown here is derived from an EMBL/GenBank/DDBJ whole genome shotgun (WGS) entry which is preliminary data.</text>
</comment>
<keyword evidence="1" id="KW-0808">Transferase</keyword>
<protein>
    <recommendedName>
        <fullName evidence="3">Methyltransferase domain-containing protein</fullName>
    </recommendedName>
</protein>
<dbReference type="Gene3D" id="3.40.50.150">
    <property type="entry name" value="Vaccinia Virus protein VP39"/>
    <property type="match status" value="1"/>
</dbReference>
<gene>
    <name evidence="4" type="ORF">B0A48_07575</name>
</gene>
<dbReference type="Pfam" id="PF13649">
    <property type="entry name" value="Methyltransf_25"/>
    <property type="match status" value="1"/>
</dbReference>
<evidence type="ECO:0000256" key="1">
    <source>
        <dbReference type="ARBA" id="ARBA00022679"/>
    </source>
</evidence>
<accession>A0A1V8T6Q9</accession>
<dbReference type="GO" id="GO:0016740">
    <property type="term" value="F:transferase activity"/>
    <property type="evidence" value="ECO:0007669"/>
    <property type="project" value="UniProtKB-KW"/>
</dbReference>
<dbReference type="PANTHER" id="PTHR43861:SF3">
    <property type="entry name" value="PUTATIVE (AFU_ORTHOLOGUE AFUA_2G14390)-RELATED"/>
    <property type="match status" value="1"/>
</dbReference>
<evidence type="ECO:0000313" key="4">
    <source>
        <dbReference type="EMBL" id="OQO07009.1"/>
    </source>
</evidence>
<reference evidence="5" key="1">
    <citation type="submission" date="2017-03" db="EMBL/GenBank/DDBJ databases">
        <title>Genomes of endolithic fungi from Antarctica.</title>
        <authorList>
            <person name="Coleine C."/>
            <person name="Masonjones S."/>
            <person name="Stajich J.E."/>
        </authorList>
    </citation>
    <scope>NUCLEOTIDE SEQUENCE [LARGE SCALE GENOMIC DNA]</scope>
    <source>
        <strain evidence="5">CCFEE 5527</strain>
    </source>
</reference>
<feature type="region of interest" description="Disordered" evidence="2">
    <location>
        <begin position="267"/>
        <end position="309"/>
    </location>
</feature>
<feature type="domain" description="Methyltransferase" evidence="3">
    <location>
        <begin position="57"/>
        <end position="152"/>
    </location>
</feature>
<proteinExistence type="predicted"/>
<dbReference type="STRING" id="1507870.A0A1V8T6Q9"/>